<proteinExistence type="predicted"/>
<dbReference type="PROSITE" id="PS50097">
    <property type="entry name" value="BTB"/>
    <property type="match status" value="1"/>
</dbReference>
<dbReference type="SUPFAM" id="SSF54695">
    <property type="entry name" value="POZ domain"/>
    <property type="match status" value="1"/>
</dbReference>
<dbReference type="Gene3D" id="2.60.120.820">
    <property type="entry name" value="PHR domain"/>
    <property type="match status" value="1"/>
</dbReference>
<dbReference type="Pfam" id="PF08005">
    <property type="entry name" value="PHR"/>
    <property type="match status" value="1"/>
</dbReference>
<dbReference type="SMART" id="SM00875">
    <property type="entry name" value="BACK"/>
    <property type="match status" value="1"/>
</dbReference>
<evidence type="ECO:0000256" key="1">
    <source>
        <dbReference type="ARBA" id="ARBA00004496"/>
    </source>
</evidence>
<dbReference type="GeneID" id="100197966"/>
<dbReference type="InterPro" id="IPR038648">
    <property type="entry name" value="PHR_sf"/>
</dbReference>
<keyword evidence="4" id="KW-1185">Reference proteome</keyword>
<evidence type="ECO:0000256" key="2">
    <source>
        <dbReference type="ARBA" id="ARBA00022490"/>
    </source>
</evidence>
<reference evidence="5" key="1">
    <citation type="submission" date="2025-08" db="UniProtKB">
        <authorList>
            <consortium name="RefSeq"/>
        </authorList>
    </citation>
    <scope>IDENTIFICATION</scope>
</reference>
<evidence type="ECO:0000259" key="3">
    <source>
        <dbReference type="PROSITE" id="PS50097"/>
    </source>
</evidence>
<dbReference type="Gene3D" id="1.25.40.420">
    <property type="match status" value="1"/>
</dbReference>
<dbReference type="Gene3D" id="3.30.710.10">
    <property type="entry name" value="Potassium Channel Kv1.1, Chain A"/>
    <property type="match status" value="1"/>
</dbReference>
<dbReference type="PANTHER" id="PTHR45774:SF3">
    <property type="entry name" value="BTB (POZ) DOMAIN-CONTAINING 2B-RELATED"/>
    <property type="match status" value="1"/>
</dbReference>
<dbReference type="RefSeq" id="XP_065661723.1">
    <property type="nucleotide sequence ID" value="XM_065805651.1"/>
</dbReference>
<evidence type="ECO:0000313" key="4">
    <source>
        <dbReference type="Proteomes" id="UP001652625"/>
    </source>
</evidence>
<dbReference type="InterPro" id="IPR000210">
    <property type="entry name" value="BTB/POZ_dom"/>
</dbReference>
<accession>A0ABM4CIZ7</accession>
<feature type="domain" description="BTB" evidence="3">
    <location>
        <begin position="44"/>
        <end position="112"/>
    </location>
</feature>
<protein>
    <submittedName>
        <fullName evidence="5">BTB/POZ domain-containing protein 6</fullName>
    </submittedName>
</protein>
<keyword evidence="2" id="KW-0963">Cytoplasm</keyword>
<dbReference type="Pfam" id="PF07707">
    <property type="entry name" value="BACK"/>
    <property type="match status" value="1"/>
</dbReference>
<dbReference type="Proteomes" id="UP001652625">
    <property type="component" value="Chromosome 09"/>
</dbReference>
<organism evidence="4 5">
    <name type="scientific">Hydra vulgaris</name>
    <name type="common">Hydra</name>
    <name type="synonym">Hydra attenuata</name>
    <dbReference type="NCBI Taxonomy" id="6087"/>
    <lineage>
        <taxon>Eukaryota</taxon>
        <taxon>Metazoa</taxon>
        <taxon>Cnidaria</taxon>
        <taxon>Hydrozoa</taxon>
        <taxon>Hydroidolina</taxon>
        <taxon>Anthoathecata</taxon>
        <taxon>Aplanulata</taxon>
        <taxon>Hydridae</taxon>
        <taxon>Hydra</taxon>
    </lineage>
</organism>
<dbReference type="InterPro" id="IPR011705">
    <property type="entry name" value="BACK"/>
</dbReference>
<comment type="subcellular location">
    <subcellularLocation>
        <location evidence="1">Cytoplasm</location>
    </subcellularLocation>
</comment>
<dbReference type="PANTHER" id="PTHR45774">
    <property type="entry name" value="BTB/POZ DOMAIN-CONTAINING"/>
    <property type="match status" value="1"/>
</dbReference>
<name>A0ABM4CIZ7_HYDVU</name>
<dbReference type="InterPro" id="IPR011333">
    <property type="entry name" value="SKP1/BTB/POZ_sf"/>
</dbReference>
<evidence type="ECO:0000313" key="5">
    <source>
        <dbReference type="RefSeq" id="XP_065661723.1"/>
    </source>
</evidence>
<dbReference type="Pfam" id="PF00651">
    <property type="entry name" value="BTB"/>
    <property type="match status" value="1"/>
</dbReference>
<dbReference type="InterPro" id="IPR012983">
    <property type="entry name" value="PHR"/>
</dbReference>
<dbReference type="SMART" id="SM00225">
    <property type="entry name" value="BTB"/>
    <property type="match status" value="1"/>
</dbReference>
<sequence>MKNETSENNVADNFAKKEIAPQWQTLKANRLERNEFMYCNELISDIKFYIGKTKQILIPAHKYVLGTSSPVFFAMCCSEFRKDDVININDCEPEPFLELLRFIYYDQVHLNKTNALDILYLADKYIIPSLSKECVNFLLDNVSTENVLEVLSASLCLNEKRLEKHCWSILSRKTKEILQSDSFLEIDPSFLIKIIKKDCLDVLEIDVFEAVKRWVERECFRNSIEPTSNNKRVFLNEILPLIRFPVMSAKEFALSPAQSDLLSLEDIKNIFIYLTSGVGGSNLNYPLNPRHFKPHVCNRYVKPMKNYLWRYDEKDIDAIRFKVDQEILLAGIGLFGSPCGGEYFTEISISINDEEIFKSKSAFVSPPDPKFNNIDNPKIHEVMFDEPIHLKEGIFYDIAVLLDGPPSFAGDDGKQEVIEEGVNFVFKNSSGSTNGTSYDEGQIPSLLFYF</sequence>
<gene>
    <name evidence="5" type="primary">LOC100197966</name>
</gene>